<reference evidence="4 5" key="2">
    <citation type="submission" date="2017-09" db="EMBL/GenBank/DDBJ databases">
        <authorList>
            <person name="Lee N."/>
            <person name="Cho B.-K."/>
        </authorList>
    </citation>
    <scope>NUCLEOTIDE SEQUENCE [LARGE SCALE GENOMIC DNA]</scope>
    <source>
        <strain evidence="4 5">ATCC 19740</strain>
    </source>
</reference>
<dbReference type="AlphaFoldDB" id="A0AAV4KHI7"/>
<dbReference type="EMBL" id="CP023693">
    <property type="protein sequence ID" value="QEV34071.1"/>
    <property type="molecule type" value="Genomic_DNA"/>
</dbReference>
<organism evidence="3 6">
    <name type="scientific">Streptomyces cinereoruber</name>
    <dbReference type="NCBI Taxonomy" id="67260"/>
    <lineage>
        <taxon>Bacteria</taxon>
        <taxon>Bacillati</taxon>
        <taxon>Actinomycetota</taxon>
        <taxon>Actinomycetes</taxon>
        <taxon>Kitasatosporales</taxon>
        <taxon>Streptomycetaceae</taxon>
        <taxon>Streptomyces</taxon>
    </lineage>
</organism>
<evidence type="ECO:0000313" key="4">
    <source>
        <dbReference type="EMBL" id="QEV34071.1"/>
    </source>
</evidence>
<dbReference type="Proteomes" id="UP000642014">
    <property type="component" value="Unassembled WGS sequence"/>
</dbReference>
<dbReference type="EMBL" id="BMSJ01000001">
    <property type="protein sequence ID" value="GGR10060.1"/>
    <property type="molecule type" value="Genomic_DNA"/>
</dbReference>
<feature type="chain" id="PRO_5043808677" description="DUF2613 family protein" evidence="2">
    <location>
        <begin position="24"/>
        <end position="60"/>
    </location>
</feature>
<dbReference type="GeneID" id="95455945"/>
<reference evidence="3 6" key="1">
    <citation type="journal article" date="2014" name="Int. J. Syst. Evol. Microbiol.">
        <title>Complete genome sequence of Corynebacterium casei LMG S-19264T (=DSM 44701T), isolated from a smear-ripened cheese.</title>
        <authorList>
            <consortium name="US DOE Joint Genome Institute (JGI-PGF)"/>
            <person name="Walter F."/>
            <person name="Albersmeier A."/>
            <person name="Kalinowski J."/>
            <person name="Ruckert C."/>
        </authorList>
    </citation>
    <scope>NUCLEOTIDE SEQUENCE [LARGE SCALE GENOMIC DNA]</scope>
    <source>
        <strain evidence="3 6">JCM 4205</strain>
    </source>
</reference>
<dbReference type="RefSeq" id="WP_152370561.1">
    <property type="nucleotide sequence ID" value="NZ_BMSJ01000001.1"/>
</dbReference>
<feature type="signal peptide" evidence="2">
    <location>
        <begin position="1"/>
        <end position="23"/>
    </location>
</feature>
<keyword evidence="5" id="KW-1185">Reference proteome</keyword>
<evidence type="ECO:0000256" key="2">
    <source>
        <dbReference type="SAM" id="SignalP"/>
    </source>
</evidence>
<evidence type="ECO:0000313" key="3">
    <source>
        <dbReference type="EMBL" id="GGR10060.1"/>
    </source>
</evidence>
<feature type="region of interest" description="Disordered" evidence="1">
    <location>
        <begin position="34"/>
        <end position="60"/>
    </location>
</feature>
<feature type="compositionally biased region" description="Basic and acidic residues" evidence="1">
    <location>
        <begin position="39"/>
        <end position="60"/>
    </location>
</feature>
<gene>
    <name evidence="4" type="ORF">CP977_19465</name>
    <name evidence="3" type="ORF">GCM10010497_10170</name>
</gene>
<evidence type="ECO:0008006" key="7">
    <source>
        <dbReference type="Google" id="ProtNLM"/>
    </source>
</evidence>
<keyword evidence="2" id="KW-0732">Signal</keyword>
<evidence type="ECO:0000256" key="1">
    <source>
        <dbReference type="SAM" id="MobiDB-lite"/>
    </source>
</evidence>
<accession>A0AAV4KHI7</accession>
<evidence type="ECO:0000313" key="6">
    <source>
        <dbReference type="Proteomes" id="UP000642014"/>
    </source>
</evidence>
<sequence length="60" mass="5815">MNTGVRIAAFAAALAATFGAAYGVGATVGPFDAPAKTPVVDERTGHEGGGHADREGAAGM</sequence>
<proteinExistence type="predicted"/>
<dbReference type="Proteomes" id="UP000326029">
    <property type="component" value="Chromosome"/>
</dbReference>
<protein>
    <recommendedName>
        <fullName evidence="7">DUF2613 family protein</fullName>
    </recommendedName>
</protein>
<reference evidence="3" key="3">
    <citation type="submission" date="2023-08" db="EMBL/GenBank/DDBJ databases">
        <authorList>
            <person name="Sun Q."/>
            <person name="Ohkuma M."/>
        </authorList>
    </citation>
    <scope>NUCLEOTIDE SEQUENCE</scope>
    <source>
        <strain evidence="3">JCM 4205</strain>
    </source>
</reference>
<evidence type="ECO:0000313" key="5">
    <source>
        <dbReference type="Proteomes" id="UP000326029"/>
    </source>
</evidence>
<name>A0AAV4KHI7_9ACTN</name>